<comment type="subcellular location">
    <subcellularLocation>
        <location evidence="1">Endomembrane system</location>
        <topology evidence="1">Multi-pass membrane protein</topology>
    </subcellularLocation>
</comment>
<evidence type="ECO:0000256" key="4">
    <source>
        <dbReference type="ARBA" id="ARBA00022989"/>
    </source>
</evidence>
<evidence type="ECO:0000256" key="2">
    <source>
        <dbReference type="ARBA" id="ARBA00022448"/>
    </source>
</evidence>
<proteinExistence type="predicted"/>
<feature type="domain" description="Major facilitator superfamily (MFS) profile" evidence="7">
    <location>
        <begin position="204"/>
        <end position="395"/>
    </location>
</feature>
<protein>
    <recommendedName>
        <fullName evidence="7">Major facilitator superfamily (MFS) profile domain-containing protein</fullName>
    </recommendedName>
</protein>
<dbReference type="EMBL" id="CP018632">
    <property type="protein sequence ID" value="ASJ76254.1"/>
    <property type="molecule type" value="Genomic_DNA"/>
</dbReference>
<dbReference type="PANTHER" id="PTHR23519">
    <property type="entry name" value="AUTOPHAGY-RELATED PROTEIN 22"/>
    <property type="match status" value="1"/>
</dbReference>
<accession>A0A2Z2P8P5</accession>
<dbReference type="PANTHER" id="PTHR23519:SF1">
    <property type="entry name" value="AUTOPHAGY-RELATED PROTEIN 22"/>
    <property type="match status" value="1"/>
</dbReference>
<dbReference type="Gene3D" id="1.20.1250.20">
    <property type="entry name" value="MFS general substrate transporter like domains"/>
    <property type="match status" value="1"/>
</dbReference>
<dbReference type="PROSITE" id="PS50850">
    <property type="entry name" value="MFS"/>
    <property type="match status" value="1"/>
</dbReference>
<name>A0A2Z2P8P5_9GAMM</name>
<evidence type="ECO:0000256" key="3">
    <source>
        <dbReference type="ARBA" id="ARBA00022692"/>
    </source>
</evidence>
<keyword evidence="3 6" id="KW-0812">Transmembrane</keyword>
<keyword evidence="2" id="KW-0813">Transport</keyword>
<evidence type="ECO:0000256" key="6">
    <source>
        <dbReference type="SAM" id="Phobius"/>
    </source>
</evidence>
<organism evidence="8 9">
    <name type="scientific">Granulosicoccus antarcticus IMCC3135</name>
    <dbReference type="NCBI Taxonomy" id="1192854"/>
    <lineage>
        <taxon>Bacteria</taxon>
        <taxon>Pseudomonadati</taxon>
        <taxon>Pseudomonadota</taxon>
        <taxon>Gammaproteobacteria</taxon>
        <taxon>Chromatiales</taxon>
        <taxon>Granulosicoccaceae</taxon>
        <taxon>Granulosicoccus</taxon>
    </lineage>
</organism>
<feature type="transmembrane region" description="Helical" evidence="6">
    <location>
        <begin position="363"/>
        <end position="380"/>
    </location>
</feature>
<evidence type="ECO:0000256" key="5">
    <source>
        <dbReference type="ARBA" id="ARBA00023136"/>
    </source>
</evidence>
<dbReference type="SUPFAM" id="SSF103473">
    <property type="entry name" value="MFS general substrate transporter"/>
    <property type="match status" value="1"/>
</dbReference>
<evidence type="ECO:0000313" key="9">
    <source>
        <dbReference type="Proteomes" id="UP000250079"/>
    </source>
</evidence>
<feature type="transmembrane region" description="Helical" evidence="6">
    <location>
        <begin position="122"/>
        <end position="141"/>
    </location>
</feature>
<evidence type="ECO:0000256" key="1">
    <source>
        <dbReference type="ARBA" id="ARBA00004127"/>
    </source>
</evidence>
<keyword evidence="4 6" id="KW-1133">Transmembrane helix</keyword>
<dbReference type="KEGG" id="gai:IMCC3135_31025"/>
<feature type="transmembrane region" description="Helical" evidence="6">
    <location>
        <begin position="275"/>
        <end position="293"/>
    </location>
</feature>
<feature type="transmembrane region" description="Helical" evidence="6">
    <location>
        <begin position="57"/>
        <end position="76"/>
    </location>
</feature>
<feature type="transmembrane region" description="Helical" evidence="6">
    <location>
        <begin position="24"/>
        <end position="45"/>
    </location>
</feature>
<evidence type="ECO:0000259" key="7">
    <source>
        <dbReference type="PROSITE" id="PS50850"/>
    </source>
</evidence>
<dbReference type="InterPro" id="IPR036259">
    <property type="entry name" value="MFS_trans_sf"/>
</dbReference>
<dbReference type="GO" id="GO:0012505">
    <property type="term" value="C:endomembrane system"/>
    <property type="evidence" value="ECO:0007669"/>
    <property type="project" value="UniProtKB-SubCell"/>
</dbReference>
<reference evidence="8 9" key="1">
    <citation type="submission" date="2016-12" db="EMBL/GenBank/DDBJ databases">
        <authorList>
            <person name="Song W.-J."/>
            <person name="Kurnit D.M."/>
        </authorList>
    </citation>
    <scope>NUCLEOTIDE SEQUENCE [LARGE SCALE GENOMIC DNA]</scope>
    <source>
        <strain evidence="8 9">IMCC3135</strain>
    </source>
</reference>
<evidence type="ECO:0000313" key="8">
    <source>
        <dbReference type="EMBL" id="ASJ76254.1"/>
    </source>
</evidence>
<sequence length="395" mass="42491">MAGFFPLFFKQYWSTGTDATVSTFWLGLGNSGASFLILIMAPILGALADSGGIHKRLLAVFATIGIVATAAFFFVAQGAWPWAISIYVIAIIGFSGANVFYDAMLPSLTTHSDFHRLSALGYALGYLGGGLLFLVNVMMTLQPSWFGLADAAAAVRVSFLSVAVWWLIFSLPLLLGIREQAPTSSSRPALGKEFSKLWNTLKSIRQQRNLWMFLCAYWLYIDGVATIIRMAVDYGMAIGLPSDSLIIALLLVQFIGFPATLVFGRIGQRYGAKRGLWIGLWAYVIATACASLMSSSLEFYALAVALGLVQGGVQSLSRSLFGQLIPPERSGEYFGFLNMLGKAAAVLGPLMVGIVAATTGNSRIGLLSILVLFLLGMWFLRKVDDTPLAASTAPS</sequence>
<feature type="transmembrane region" description="Helical" evidence="6">
    <location>
        <begin position="333"/>
        <end position="357"/>
    </location>
</feature>
<dbReference type="InterPro" id="IPR050495">
    <property type="entry name" value="ATG22/LtaA_families"/>
</dbReference>
<gene>
    <name evidence="8" type="ORF">IMCC3135_31025</name>
</gene>
<feature type="transmembrane region" description="Helical" evidence="6">
    <location>
        <begin position="153"/>
        <end position="177"/>
    </location>
</feature>
<feature type="transmembrane region" description="Helical" evidence="6">
    <location>
        <begin position="244"/>
        <end position="263"/>
    </location>
</feature>
<dbReference type="AlphaFoldDB" id="A0A2Z2P8P5"/>
<dbReference type="Pfam" id="PF11700">
    <property type="entry name" value="ATG22"/>
    <property type="match status" value="1"/>
</dbReference>
<dbReference type="InterPro" id="IPR020846">
    <property type="entry name" value="MFS_dom"/>
</dbReference>
<dbReference type="GO" id="GO:0022857">
    <property type="term" value="F:transmembrane transporter activity"/>
    <property type="evidence" value="ECO:0007669"/>
    <property type="project" value="InterPro"/>
</dbReference>
<dbReference type="Proteomes" id="UP000250079">
    <property type="component" value="Chromosome"/>
</dbReference>
<dbReference type="InterPro" id="IPR024671">
    <property type="entry name" value="Atg22-like"/>
</dbReference>
<keyword evidence="9" id="KW-1185">Reference proteome</keyword>
<keyword evidence="5 6" id="KW-0472">Membrane</keyword>
<feature type="transmembrane region" description="Helical" evidence="6">
    <location>
        <begin position="82"/>
        <end position="101"/>
    </location>
</feature>
<feature type="transmembrane region" description="Helical" evidence="6">
    <location>
        <begin position="210"/>
        <end position="232"/>
    </location>
</feature>